<evidence type="ECO:0000256" key="1">
    <source>
        <dbReference type="SAM" id="SignalP"/>
    </source>
</evidence>
<protein>
    <submittedName>
        <fullName evidence="2">Uncharacterized protein</fullName>
    </submittedName>
</protein>
<evidence type="ECO:0000313" key="3">
    <source>
        <dbReference type="Proteomes" id="UP001176961"/>
    </source>
</evidence>
<reference evidence="2" key="1">
    <citation type="submission" date="2023-07" db="EMBL/GenBank/DDBJ databases">
        <authorList>
            <consortium name="CYATHOMIX"/>
        </authorList>
    </citation>
    <scope>NUCLEOTIDE SEQUENCE</scope>
    <source>
        <strain evidence="2">N/A</strain>
    </source>
</reference>
<proteinExistence type="predicted"/>
<feature type="chain" id="PRO_5041228464" evidence="1">
    <location>
        <begin position="18"/>
        <end position="117"/>
    </location>
</feature>
<evidence type="ECO:0000313" key="2">
    <source>
        <dbReference type="EMBL" id="CAJ0596322.1"/>
    </source>
</evidence>
<accession>A0AA36GQG7</accession>
<sequence length="117" mass="12827">MKSSVVFLLLPASLVHCKVQCYDCLTPKNPVDWNSYCTEKNFCYGEYCTRGPNAKSNGILHGCSSTPPLDGDVSECKIIEDDDSHTNCYCKNNNFCNGSALSSPIAALLAVCVFFRI</sequence>
<organism evidence="2 3">
    <name type="scientific">Cylicocyclus nassatus</name>
    <name type="common">Nematode worm</name>
    <dbReference type="NCBI Taxonomy" id="53992"/>
    <lineage>
        <taxon>Eukaryota</taxon>
        <taxon>Metazoa</taxon>
        <taxon>Ecdysozoa</taxon>
        <taxon>Nematoda</taxon>
        <taxon>Chromadorea</taxon>
        <taxon>Rhabditida</taxon>
        <taxon>Rhabditina</taxon>
        <taxon>Rhabditomorpha</taxon>
        <taxon>Strongyloidea</taxon>
        <taxon>Strongylidae</taxon>
        <taxon>Cylicocyclus</taxon>
    </lineage>
</organism>
<name>A0AA36GQG7_CYLNA</name>
<dbReference type="AlphaFoldDB" id="A0AA36GQG7"/>
<dbReference type="Proteomes" id="UP001176961">
    <property type="component" value="Unassembled WGS sequence"/>
</dbReference>
<dbReference type="EMBL" id="CATQJL010000112">
    <property type="protein sequence ID" value="CAJ0596322.1"/>
    <property type="molecule type" value="Genomic_DNA"/>
</dbReference>
<keyword evidence="3" id="KW-1185">Reference proteome</keyword>
<keyword evidence="1" id="KW-0732">Signal</keyword>
<comment type="caution">
    <text evidence="2">The sequence shown here is derived from an EMBL/GenBank/DDBJ whole genome shotgun (WGS) entry which is preliminary data.</text>
</comment>
<feature type="signal peptide" evidence="1">
    <location>
        <begin position="1"/>
        <end position="17"/>
    </location>
</feature>
<gene>
    <name evidence="2" type="ORF">CYNAS_LOCUS8305</name>
</gene>